<dbReference type="InterPro" id="IPR050361">
    <property type="entry name" value="MPP/UQCRC_Complex"/>
</dbReference>
<dbReference type="PANTHER" id="PTHR11851">
    <property type="entry name" value="METALLOPROTEASE"/>
    <property type="match status" value="1"/>
</dbReference>
<keyword evidence="3" id="KW-1185">Reference proteome</keyword>
<gene>
    <name evidence="2" type="ORF">D791_03400</name>
</gene>
<dbReference type="GO" id="GO:0046872">
    <property type="term" value="F:metal ion binding"/>
    <property type="evidence" value="ECO:0007669"/>
    <property type="project" value="InterPro"/>
</dbReference>
<accession>W9UR76</accession>
<dbReference type="Pfam" id="PF05193">
    <property type="entry name" value="Peptidase_M16_C"/>
    <property type="match status" value="1"/>
</dbReference>
<evidence type="ECO:0000259" key="1">
    <source>
        <dbReference type="Pfam" id="PF05193"/>
    </source>
</evidence>
<proteinExistence type="predicted"/>
<dbReference type="EMBL" id="AONB01000021">
    <property type="protein sequence ID" value="EXJ09728.1"/>
    <property type="molecule type" value="Genomic_DNA"/>
</dbReference>
<dbReference type="SUPFAM" id="SSF63411">
    <property type="entry name" value="LuxS/MPP-like metallohydrolase"/>
    <property type="match status" value="3"/>
</dbReference>
<evidence type="ECO:0000313" key="3">
    <source>
        <dbReference type="Proteomes" id="UP000019464"/>
    </source>
</evidence>
<dbReference type="InterPro" id="IPR007863">
    <property type="entry name" value="Peptidase_M16_C"/>
</dbReference>
<dbReference type="AlphaFoldDB" id="W9UR76"/>
<dbReference type="Proteomes" id="UP000019464">
    <property type="component" value="Unassembled WGS sequence"/>
</dbReference>
<protein>
    <submittedName>
        <fullName evidence="2">Peptidase M16 inactive domain protein</fullName>
    </submittedName>
</protein>
<dbReference type="InterPro" id="IPR011249">
    <property type="entry name" value="Metalloenz_LuxS/M16"/>
</dbReference>
<name>W9UR76_9GAMM</name>
<evidence type="ECO:0000313" key="2">
    <source>
        <dbReference type="EMBL" id="EXJ09728.1"/>
    </source>
</evidence>
<feature type="domain" description="Peptidase M16 C-terminal" evidence="1">
    <location>
        <begin position="347"/>
        <end position="526"/>
    </location>
</feature>
<dbReference type="PANTHER" id="PTHR11851:SF224">
    <property type="entry name" value="PROCESSING PROTEASE"/>
    <property type="match status" value="1"/>
</dbReference>
<dbReference type="STRING" id="1229521.D791_03400"/>
<reference evidence="2 3" key="2">
    <citation type="journal article" date="2015" name="Syst. Appl. Microbiol.">
        <title>Nitrincola nitratireducens sp. nov. isolated from a haloalkaline crater lake.</title>
        <authorList>
            <person name="Singh A."/>
            <person name="Vaidya B."/>
            <person name="Tanuku N.R."/>
            <person name="Pinnaka A.K."/>
        </authorList>
    </citation>
    <scope>NUCLEOTIDE SEQUENCE [LARGE SCALE GENOMIC DNA]</scope>
    <source>
        <strain evidence="2 3">AK23</strain>
    </source>
</reference>
<reference evidence="3" key="1">
    <citation type="submission" date="2012-11" db="EMBL/GenBank/DDBJ databases">
        <authorList>
            <person name="Singh A."/>
            <person name="Pinnaka A.K."/>
            <person name="Vaidya B."/>
        </authorList>
    </citation>
    <scope>NUCLEOTIDE SEQUENCE [LARGE SCALE GENOMIC DNA]</scope>
    <source>
        <strain evidence="3">AK23</strain>
    </source>
</reference>
<comment type="caution">
    <text evidence="2">The sequence shown here is derived from an EMBL/GenBank/DDBJ whole genome shotgun (WGS) entry which is preliminary data.</text>
</comment>
<organism evidence="2 3">
    <name type="scientific">Nitrincola nitratireducens</name>
    <dbReference type="NCBI Taxonomy" id="1229521"/>
    <lineage>
        <taxon>Bacteria</taxon>
        <taxon>Pseudomonadati</taxon>
        <taxon>Pseudomonadota</taxon>
        <taxon>Gammaproteobacteria</taxon>
        <taxon>Oceanospirillales</taxon>
        <taxon>Oceanospirillaceae</taxon>
        <taxon>Nitrincola</taxon>
    </lineage>
</organism>
<sequence length="598" mass="67093">MGLQLSFRHAGYYIFSAPIVSGHSADESLKQMTQALENLAENPLQADELERFQATVAAQQWQLLQNPGLLADVLSESAALGNWQLILDRFEHFADLTLADVQQQAETLLNANQRFTGQLLATPISDRLTDASGVSSAQITTLKPTDDKSALMNSPATAVPEFDLLAFNQQVEMIEASLERYELSNGLQIILRAQPGSGKPVQGRMTFRFGDADTLNHKRALAELTGTLIIRGTETKSFQELVDQVNRMGAGLFIQPSTGTVSVRLETPPKHLETLLTLVQEVLKQPALTQEDFDVVKRQQQQALRQTNQQPAQVANRAYLRQVERHPEGHLLRHRDHNELLAELEPLTLDDVKTFHRQFYGTNHGQLALSGDFDPETIKPLLQQLFGQWNSPAPFTREEQLHEPFPEARLHAHANALLTGHYLTYLHFPANNADEDAAALLLAERVLGRHPIQSRLSKRFRQDKGLTYGIRTSIKIANLGTDSWINIESSYPMTQGEKFADLVKDEVSKLIEFGITEEELLQAKQAIFQERQLALGQDQIILAHLPNQTYRGHTYLDWIKRNNDFATVTLDQVNAAIRKHLASAIWIEVLADRAGSKD</sequence>
<dbReference type="Gene3D" id="3.30.830.10">
    <property type="entry name" value="Metalloenzyme, LuxS/M16 peptidase-like"/>
    <property type="match status" value="3"/>
</dbReference>